<dbReference type="Proteomes" id="UP000422736">
    <property type="component" value="Chromosome 4"/>
</dbReference>
<sequence length="545" mass="61413">MSDSKETRAQFLDTDKDESKVSGKASQTLRSALKKQEKEKQKRGQGKDGGDVDSGKKDDDEKIVDSSPLLNSTPPTVSKALVKLYPYLILCNEILSLVTWTGDDVWKSVLMVICYITTVLYFQVVVRYFGHFLFVGLLWGYSALDNFVEDTIKEKPTLDDIVHVITCVYTKADLLLSPLSVWTTNDIKRLLLTMAFLSPIYVIVSIFIFSSQKLVLILGIYLLTYHSSWSRVTRRLLWKLKIVRLLVFYITGLDLSGVNKHQGGIFAAVHKKVKKLSSNSLSAADADDGKPIRFTYVLYENQRRWLGIGWTANMLTYERSSWTDEFLNEAPSPEQFKLPEEASGMAWRWVDKTWRLDMTNDGAIQLSSSRPKTTASPGKDDGFIYYDNTWKKPSTEDSYSKYTRRRRWIRTAELIRTDSLSTVESSTDSVDGGSAQQTSGSERRKSVRIEEPDNGSTGSISNQSNNSRKVSFSETSDVRIIPDSSFEGTGDADDENNSEVIENSANENFQRIETPSGLKTRTAQTQPSTDKQVDQDESSSTTTKV</sequence>
<evidence type="ECO:0000313" key="10">
    <source>
        <dbReference type="EMBL" id="QGN15789.1"/>
    </source>
</evidence>
<reference evidence="10 11" key="2">
    <citation type="submission" date="2019-11" db="EMBL/GenBank/DDBJ databases">
        <authorList>
            <person name="Lu H."/>
        </authorList>
    </citation>
    <scope>NUCLEOTIDE SEQUENCE [LARGE SCALE GENOMIC DNA]</scope>
    <source>
        <strain evidence="10 11">FIM1</strain>
    </source>
</reference>
<feature type="compositionally biased region" description="Basic and acidic residues" evidence="6">
    <location>
        <begin position="34"/>
        <end position="64"/>
    </location>
</feature>
<evidence type="ECO:0000256" key="4">
    <source>
        <dbReference type="ARBA" id="ARBA00023136"/>
    </source>
</evidence>
<dbReference type="PANTHER" id="PTHR31679:SF2">
    <property type="entry name" value="PEROXISOMAL MEMBRANE PROTEIN PEX30-RELATED"/>
    <property type="match status" value="1"/>
</dbReference>
<proteinExistence type="predicted"/>
<feature type="compositionally biased region" description="Polar residues" evidence="6">
    <location>
        <begin position="498"/>
        <end position="530"/>
    </location>
</feature>
<dbReference type="PANTHER" id="PTHR31679">
    <property type="entry name" value="PEROXISOMAL MEMBRANE PROTEIN PEX30-RELATED"/>
    <property type="match status" value="1"/>
</dbReference>
<feature type="domain" description="Peroxin/Ferlin" evidence="8">
    <location>
        <begin position="291"/>
        <end position="357"/>
    </location>
</feature>
<feature type="compositionally biased region" description="Basic and acidic residues" evidence="6">
    <location>
        <begin position="1"/>
        <end position="21"/>
    </location>
</feature>
<organism evidence="10 11">
    <name type="scientific">Kluyveromyces marxianus</name>
    <name type="common">Yeast</name>
    <name type="synonym">Candida kefyr</name>
    <dbReference type="NCBI Taxonomy" id="4911"/>
    <lineage>
        <taxon>Eukaryota</taxon>
        <taxon>Fungi</taxon>
        <taxon>Dikarya</taxon>
        <taxon>Ascomycota</taxon>
        <taxon>Saccharomycotina</taxon>
        <taxon>Saccharomycetes</taxon>
        <taxon>Saccharomycetales</taxon>
        <taxon>Saccharomycetaceae</taxon>
        <taxon>Kluyveromyces</taxon>
    </lineage>
</organism>
<feature type="region of interest" description="Disordered" evidence="6">
    <location>
        <begin position="1"/>
        <end position="70"/>
    </location>
</feature>
<feature type="domain" description="Peroxin/Ferlin" evidence="9">
    <location>
        <begin position="382"/>
        <end position="415"/>
    </location>
</feature>
<dbReference type="InterPro" id="IPR006614">
    <property type="entry name" value="Peroxin/Ferlin"/>
</dbReference>
<dbReference type="SMART" id="SM00693">
    <property type="entry name" value="DysFN"/>
    <property type="match status" value="1"/>
</dbReference>
<feature type="compositionally biased region" description="Polar residues" evidence="6">
    <location>
        <begin position="420"/>
        <end position="440"/>
    </location>
</feature>
<evidence type="ECO:0000256" key="7">
    <source>
        <dbReference type="SAM" id="Phobius"/>
    </source>
</evidence>
<evidence type="ECO:0000256" key="5">
    <source>
        <dbReference type="ARBA" id="ARBA00023140"/>
    </source>
</evidence>
<dbReference type="SMART" id="SM00694">
    <property type="entry name" value="DysFC"/>
    <property type="match status" value="1"/>
</dbReference>
<evidence type="ECO:0000256" key="3">
    <source>
        <dbReference type="ARBA" id="ARBA00022989"/>
    </source>
</evidence>
<evidence type="ECO:0000259" key="8">
    <source>
        <dbReference type="SMART" id="SM00693"/>
    </source>
</evidence>
<evidence type="ECO:0000256" key="2">
    <source>
        <dbReference type="ARBA" id="ARBA00022692"/>
    </source>
</evidence>
<feature type="compositionally biased region" description="Basic and acidic residues" evidence="6">
    <location>
        <begin position="441"/>
        <end position="451"/>
    </location>
</feature>
<evidence type="ECO:0000313" key="11">
    <source>
        <dbReference type="Proteomes" id="UP000422736"/>
    </source>
</evidence>
<dbReference type="InterPro" id="IPR010482">
    <property type="entry name" value="TECPR1-like_DysF"/>
</dbReference>
<protein>
    <submittedName>
        <fullName evidence="10">Peroxisomal membrane protein PEX30</fullName>
    </submittedName>
</protein>
<evidence type="ECO:0000259" key="9">
    <source>
        <dbReference type="SMART" id="SM00694"/>
    </source>
</evidence>
<keyword evidence="5" id="KW-0576">Peroxisome</keyword>
<feature type="compositionally biased region" description="Polar residues" evidence="6">
    <location>
        <begin position="454"/>
        <end position="475"/>
    </location>
</feature>
<dbReference type="Pfam" id="PF06398">
    <property type="entry name" value="Pex24p"/>
    <property type="match status" value="1"/>
</dbReference>
<keyword evidence="4 7" id="KW-0472">Membrane</keyword>
<keyword evidence="11" id="KW-1185">Reference proteome</keyword>
<dbReference type="EMBL" id="CP015057">
    <property type="protein sequence ID" value="QGN15789.1"/>
    <property type="molecule type" value="Genomic_DNA"/>
</dbReference>
<feature type="transmembrane region" description="Helical" evidence="7">
    <location>
        <begin position="200"/>
        <end position="224"/>
    </location>
</feature>
<name>A0ABX6EVN3_KLUMA</name>
<feature type="region of interest" description="Disordered" evidence="6">
    <location>
        <begin position="420"/>
        <end position="545"/>
    </location>
</feature>
<evidence type="ECO:0000256" key="6">
    <source>
        <dbReference type="SAM" id="MobiDB-lite"/>
    </source>
</evidence>
<keyword evidence="3 7" id="KW-1133">Transmembrane helix</keyword>
<comment type="subcellular location">
    <subcellularLocation>
        <location evidence="1">Peroxisome membrane</location>
        <topology evidence="1">Multi-pass membrane protein</topology>
    </subcellularLocation>
</comment>
<gene>
    <name evidence="10" type="primary">PEX30</name>
    <name evidence="10" type="ORF">FIM1_2485</name>
</gene>
<dbReference type="InterPro" id="IPR052646">
    <property type="entry name" value="Peroxisomal_PEX28-32"/>
</dbReference>
<keyword evidence="2 7" id="KW-0812">Transmembrane</keyword>
<accession>A0ABX6EVN3</accession>
<reference evidence="10 11" key="1">
    <citation type="submission" date="2016-03" db="EMBL/GenBank/DDBJ databases">
        <title>How can Kluyveromyces marxianus grow so fast - potential evolutionary course in Saccharomyces Complex revealed by comparative genomics.</title>
        <authorList>
            <person name="Mo W."/>
            <person name="Lu W."/>
            <person name="Yang X."/>
            <person name="Qi J."/>
            <person name="Lv H."/>
        </authorList>
    </citation>
    <scope>NUCLEOTIDE SEQUENCE [LARGE SCALE GENOMIC DNA]</scope>
    <source>
        <strain evidence="10 11">FIM1</strain>
    </source>
</reference>
<evidence type="ECO:0000256" key="1">
    <source>
        <dbReference type="ARBA" id="ARBA00004585"/>
    </source>
</evidence>